<keyword evidence="3" id="KW-1185">Reference proteome</keyword>
<evidence type="ECO:0000256" key="1">
    <source>
        <dbReference type="SAM" id="Phobius"/>
    </source>
</evidence>
<feature type="transmembrane region" description="Helical" evidence="1">
    <location>
        <begin position="22"/>
        <end position="42"/>
    </location>
</feature>
<evidence type="ECO:0000313" key="2">
    <source>
        <dbReference type="EMBL" id="MDP8568191.1"/>
    </source>
</evidence>
<dbReference type="RefSeq" id="WP_306389917.1">
    <property type="nucleotide sequence ID" value="NZ_JAVCAP010000021.1"/>
</dbReference>
<comment type="caution">
    <text evidence="2">The sequence shown here is derived from an EMBL/GenBank/DDBJ whole genome shotgun (WGS) entry which is preliminary data.</text>
</comment>
<sequence length="207" mass="23562">MNPLQTALGSQWIWWVRRVSHVVGWVPLVALMLCLIVGFNLAQQTAAYRLQAFHLQQQRQQLTRQLEQKDAIAAPPQTGEPEAADLPVSEEAQMALLLAQMPAVNELSARMLQIAALAHKHHIPLNVGDYQWQPATTYKASHIQQFDMRFMIQTDYLTCRRFVADILQRYPSMALSGLELRKNDTLQPTIEATLTFSVLMRDLDATR</sequence>
<name>A0ABT9JUJ8_9PROT</name>
<proteinExistence type="predicted"/>
<keyword evidence="1" id="KW-1133">Transmembrane helix</keyword>
<protein>
    <recommendedName>
        <fullName evidence="4">Pilus assembly protein PilO</fullName>
    </recommendedName>
</protein>
<evidence type="ECO:0000313" key="3">
    <source>
        <dbReference type="Proteomes" id="UP001225906"/>
    </source>
</evidence>
<dbReference type="Proteomes" id="UP001225906">
    <property type="component" value="Unassembled WGS sequence"/>
</dbReference>
<reference evidence="3" key="1">
    <citation type="journal article" date="2019" name="Int. J. Syst. Evol. Microbiol.">
        <title>The Global Catalogue of Microorganisms (GCM) 10K type strain sequencing project: providing services to taxonomists for standard genome sequencing and annotation.</title>
        <authorList>
            <consortium name="The Broad Institute Genomics Platform"/>
            <consortium name="The Broad Institute Genome Sequencing Center for Infectious Disease"/>
            <person name="Wu L."/>
            <person name="Ma J."/>
        </authorList>
    </citation>
    <scope>NUCLEOTIDE SEQUENCE [LARGE SCALE GENOMIC DNA]</scope>
    <source>
        <strain evidence="3">VKM B-3159</strain>
    </source>
</reference>
<keyword evidence="1" id="KW-0472">Membrane</keyword>
<keyword evidence="1" id="KW-0812">Transmembrane</keyword>
<accession>A0ABT9JUJ8</accession>
<evidence type="ECO:0008006" key="4">
    <source>
        <dbReference type="Google" id="ProtNLM"/>
    </source>
</evidence>
<gene>
    <name evidence="2" type="ORF">Q9291_10065</name>
</gene>
<dbReference type="EMBL" id="JAVCAP010000021">
    <property type="protein sequence ID" value="MDP8568191.1"/>
    <property type="molecule type" value="Genomic_DNA"/>
</dbReference>
<organism evidence="2 3">
    <name type="scientific">Methylophilus aquaticus</name>
    <dbReference type="NCBI Taxonomy" id="1971610"/>
    <lineage>
        <taxon>Bacteria</taxon>
        <taxon>Pseudomonadati</taxon>
        <taxon>Pseudomonadota</taxon>
        <taxon>Betaproteobacteria</taxon>
        <taxon>Nitrosomonadales</taxon>
        <taxon>Methylophilaceae</taxon>
        <taxon>Methylophilus</taxon>
    </lineage>
</organism>